<dbReference type="SMART" id="SM01140">
    <property type="entry name" value="Drf_GBD"/>
    <property type="match status" value="1"/>
</dbReference>
<dbReference type="Pfam" id="PF06371">
    <property type="entry name" value="Drf_GBD"/>
    <property type="match status" value="1"/>
</dbReference>
<comment type="caution">
    <text evidence="3">The sequence shown here is derived from an EMBL/GenBank/DDBJ whole genome shotgun (WGS) entry which is preliminary data.</text>
</comment>
<gene>
    <name evidence="3" type="ORF">GP486_006207</name>
</gene>
<feature type="domain" description="Formin GTPase-binding" evidence="2">
    <location>
        <begin position="280"/>
        <end position="425"/>
    </location>
</feature>
<feature type="compositionally biased region" description="Basic and acidic residues" evidence="1">
    <location>
        <begin position="23"/>
        <end position="37"/>
    </location>
</feature>
<dbReference type="GO" id="GO:0003779">
    <property type="term" value="F:actin binding"/>
    <property type="evidence" value="ECO:0007669"/>
    <property type="project" value="InterPro"/>
</dbReference>
<dbReference type="SUPFAM" id="SSF48371">
    <property type="entry name" value="ARM repeat"/>
    <property type="match status" value="1"/>
</dbReference>
<dbReference type="GO" id="GO:1903475">
    <property type="term" value="P:mitotic actomyosin contractile ring assembly"/>
    <property type="evidence" value="ECO:0007669"/>
    <property type="project" value="TreeGrafter"/>
</dbReference>
<proteinExistence type="predicted"/>
<feature type="region of interest" description="Disordered" evidence="1">
    <location>
        <begin position="90"/>
        <end position="183"/>
    </location>
</feature>
<evidence type="ECO:0000313" key="4">
    <source>
        <dbReference type="Proteomes" id="UP000750711"/>
    </source>
</evidence>
<evidence type="ECO:0000256" key="1">
    <source>
        <dbReference type="SAM" id="MobiDB-lite"/>
    </source>
</evidence>
<evidence type="ECO:0000259" key="2">
    <source>
        <dbReference type="SMART" id="SM01140"/>
    </source>
</evidence>
<feature type="region of interest" description="Disordered" evidence="1">
    <location>
        <begin position="217"/>
        <end position="284"/>
    </location>
</feature>
<dbReference type="PANTHER" id="PTHR47102:SF2">
    <property type="entry name" value="PROTEIN BNI1"/>
    <property type="match status" value="1"/>
</dbReference>
<dbReference type="Gene3D" id="1.25.10.10">
    <property type="entry name" value="Leucine-rich Repeat Variant"/>
    <property type="match status" value="1"/>
</dbReference>
<name>A0A9P8IHG2_9PEZI</name>
<keyword evidence="4" id="KW-1185">Reference proteome</keyword>
<feature type="compositionally biased region" description="Low complexity" evidence="1">
    <location>
        <begin position="43"/>
        <end position="52"/>
    </location>
</feature>
<protein>
    <recommendedName>
        <fullName evidence="2">Formin GTPase-binding domain-containing protein</fullName>
    </recommendedName>
</protein>
<dbReference type="GO" id="GO:0051017">
    <property type="term" value="P:actin filament bundle assembly"/>
    <property type="evidence" value="ECO:0007669"/>
    <property type="project" value="TreeGrafter"/>
</dbReference>
<dbReference type="GO" id="GO:0032153">
    <property type="term" value="C:cell division site"/>
    <property type="evidence" value="ECO:0007669"/>
    <property type="project" value="TreeGrafter"/>
</dbReference>
<dbReference type="GO" id="GO:0031267">
    <property type="term" value="F:small GTPase binding"/>
    <property type="evidence" value="ECO:0007669"/>
    <property type="project" value="InterPro"/>
</dbReference>
<dbReference type="EMBL" id="JAGHQM010001330">
    <property type="protein sequence ID" value="KAH0555847.1"/>
    <property type="molecule type" value="Genomic_DNA"/>
</dbReference>
<dbReference type="InterPro" id="IPR010473">
    <property type="entry name" value="GTPase-bd"/>
</dbReference>
<feature type="compositionally biased region" description="Low complexity" evidence="1">
    <location>
        <begin position="60"/>
        <end position="77"/>
    </location>
</feature>
<feature type="compositionally biased region" description="Basic and acidic residues" evidence="1">
    <location>
        <begin position="106"/>
        <end position="119"/>
    </location>
</feature>
<evidence type="ECO:0000313" key="3">
    <source>
        <dbReference type="EMBL" id="KAH0555847.1"/>
    </source>
</evidence>
<sequence>MDGKSRQSSGGKSSIFGRKLHKERPNSDRRTVSDDHLIPPQPSGASTASGSRSSKHGHRGSISSIAAGPAPDDPAGLALTAGVITSIPYESLSADSKSPIPVDYLPRGDQKPLRREPVPHHLNQGGRDFHQYPSIAPSSMSGSGGHHPSGPRPPPGMPVSTSQSSDRGTMVQQLSRGGSAGSAYGGTNGYFPNVSSSYPANPRISSDQASVYSVGSSATRGSNVFTPPPADLDSGSWPNFSLAPRQSQQPQHSHHHTSILHGHPPGFSSTASFSPDGFNLPRPSDDKIVEREFLELMHKRGWHNLPEQARRQMLAYPAAKKWTLVHQDKLTEWQGEQKRRQHARQTGYGNADGLGLLGRVDEEGSPEWFVKKVLDDSITPKQLQSLSVSLRTQPIRYVCYSLNQTLGFTLVTVAGLLHPRRLLSI</sequence>
<dbReference type="InterPro" id="IPR011989">
    <property type="entry name" value="ARM-like"/>
</dbReference>
<dbReference type="Proteomes" id="UP000750711">
    <property type="component" value="Unassembled WGS sequence"/>
</dbReference>
<dbReference type="InterPro" id="IPR016024">
    <property type="entry name" value="ARM-type_fold"/>
</dbReference>
<accession>A0A9P8IHG2</accession>
<feature type="compositionally biased region" description="Low complexity" evidence="1">
    <location>
        <begin position="1"/>
        <end position="14"/>
    </location>
</feature>
<organism evidence="3 4">
    <name type="scientific">Trichoglossum hirsutum</name>
    <dbReference type="NCBI Taxonomy" id="265104"/>
    <lineage>
        <taxon>Eukaryota</taxon>
        <taxon>Fungi</taxon>
        <taxon>Dikarya</taxon>
        <taxon>Ascomycota</taxon>
        <taxon>Pezizomycotina</taxon>
        <taxon>Geoglossomycetes</taxon>
        <taxon>Geoglossales</taxon>
        <taxon>Geoglossaceae</taxon>
        <taxon>Trichoglossum</taxon>
    </lineage>
</organism>
<dbReference type="GO" id="GO:0051016">
    <property type="term" value="P:barbed-end actin filament capping"/>
    <property type="evidence" value="ECO:0007669"/>
    <property type="project" value="TreeGrafter"/>
</dbReference>
<reference evidence="3" key="1">
    <citation type="submission" date="2021-03" db="EMBL/GenBank/DDBJ databases">
        <title>Comparative genomics and phylogenomic investigation of the class Geoglossomycetes provide insights into ecological specialization and systematics.</title>
        <authorList>
            <person name="Melie T."/>
            <person name="Pirro S."/>
            <person name="Miller A.N."/>
            <person name="Quandt A."/>
        </authorList>
    </citation>
    <scope>NUCLEOTIDE SEQUENCE</scope>
    <source>
        <strain evidence="3">CAQ_001_2017</strain>
    </source>
</reference>
<dbReference type="AlphaFoldDB" id="A0A9P8IHG2"/>
<feature type="compositionally biased region" description="Polar residues" evidence="1">
    <location>
        <begin position="159"/>
        <end position="176"/>
    </location>
</feature>
<feature type="region of interest" description="Disordered" evidence="1">
    <location>
        <begin position="1"/>
        <end position="77"/>
    </location>
</feature>
<dbReference type="InterPro" id="IPR051661">
    <property type="entry name" value="Actin_filament_regulator"/>
</dbReference>
<dbReference type="GO" id="GO:0043332">
    <property type="term" value="C:mating projection tip"/>
    <property type="evidence" value="ECO:0007669"/>
    <property type="project" value="TreeGrafter"/>
</dbReference>
<dbReference type="PANTHER" id="PTHR47102">
    <property type="entry name" value="PROTEIN BNI1"/>
    <property type="match status" value="1"/>
</dbReference>